<keyword evidence="3" id="KW-0238">DNA-binding</keyword>
<evidence type="ECO:0000256" key="3">
    <source>
        <dbReference type="ARBA" id="ARBA00023125"/>
    </source>
</evidence>
<keyword evidence="4" id="KW-0804">Transcription</keyword>
<reference evidence="6 7" key="1">
    <citation type="journal article" date="2015" name="Genome Announc.">
        <title>Expanding the biotechnology potential of lactobacilli through comparative genomics of 213 strains and associated genera.</title>
        <authorList>
            <person name="Sun Z."/>
            <person name="Harris H.M."/>
            <person name="McCann A."/>
            <person name="Guo C."/>
            <person name="Argimon S."/>
            <person name="Zhang W."/>
            <person name="Yang X."/>
            <person name="Jeffery I.B."/>
            <person name="Cooney J.C."/>
            <person name="Kagawa T.F."/>
            <person name="Liu W."/>
            <person name="Song Y."/>
            <person name="Salvetti E."/>
            <person name="Wrobel A."/>
            <person name="Rasinkangas P."/>
            <person name="Parkhill J."/>
            <person name="Rea M.C."/>
            <person name="O'Sullivan O."/>
            <person name="Ritari J."/>
            <person name="Douillard F.P."/>
            <person name="Paul Ross R."/>
            <person name="Yang R."/>
            <person name="Briner A.E."/>
            <person name="Felis G.E."/>
            <person name="de Vos W.M."/>
            <person name="Barrangou R."/>
            <person name="Klaenhammer T.R."/>
            <person name="Caufield P.W."/>
            <person name="Cui Y."/>
            <person name="Zhang H."/>
            <person name="O'Toole P.W."/>
        </authorList>
    </citation>
    <scope>NUCLEOTIDE SEQUENCE [LARGE SCALE GENOMIC DNA]</scope>
    <source>
        <strain evidence="6 7">DSM 18001</strain>
    </source>
</reference>
<dbReference type="InterPro" id="IPR036390">
    <property type="entry name" value="WH_DNA-bd_sf"/>
</dbReference>
<dbReference type="Gene3D" id="1.10.10.10">
    <property type="entry name" value="Winged helix-like DNA-binding domain superfamily/Winged helix DNA-binding domain"/>
    <property type="match status" value="1"/>
</dbReference>
<keyword evidence="2" id="KW-0805">Transcription regulation</keyword>
<comment type="caution">
    <text evidence="6">The sequence shown here is derived from an EMBL/GenBank/DDBJ whole genome shotgun (WGS) entry which is preliminary data.</text>
</comment>
<dbReference type="GO" id="GO:0003677">
    <property type="term" value="F:DNA binding"/>
    <property type="evidence" value="ECO:0007669"/>
    <property type="project" value="UniProtKB-KW"/>
</dbReference>
<feature type="domain" description="HTH lysR-type" evidence="5">
    <location>
        <begin position="1"/>
        <end position="58"/>
    </location>
</feature>
<dbReference type="STRING" id="331679.IV81_GL000933"/>
<name>A0A0R2KUH2_9LACO</name>
<gene>
    <name evidence="6" type="ORF">IV81_GL000933</name>
</gene>
<dbReference type="InterPro" id="IPR050950">
    <property type="entry name" value="HTH-type_LysR_regulators"/>
</dbReference>
<dbReference type="Proteomes" id="UP000051859">
    <property type="component" value="Unassembled WGS sequence"/>
</dbReference>
<evidence type="ECO:0000313" key="7">
    <source>
        <dbReference type="Proteomes" id="UP000051859"/>
    </source>
</evidence>
<dbReference type="PANTHER" id="PTHR30419">
    <property type="entry name" value="HTH-TYPE TRANSCRIPTIONAL REGULATOR YBHD"/>
    <property type="match status" value="1"/>
</dbReference>
<dbReference type="PATRIC" id="fig|331679.3.peg.939"/>
<dbReference type="InterPro" id="IPR000847">
    <property type="entry name" value="LysR_HTH_N"/>
</dbReference>
<dbReference type="InterPro" id="IPR036388">
    <property type="entry name" value="WH-like_DNA-bd_sf"/>
</dbReference>
<dbReference type="Pfam" id="PF00126">
    <property type="entry name" value="HTH_1"/>
    <property type="match status" value="1"/>
</dbReference>
<dbReference type="CDD" id="cd05466">
    <property type="entry name" value="PBP2_LTTR_substrate"/>
    <property type="match status" value="1"/>
</dbReference>
<keyword evidence="7" id="KW-1185">Reference proteome</keyword>
<evidence type="ECO:0000256" key="4">
    <source>
        <dbReference type="ARBA" id="ARBA00023163"/>
    </source>
</evidence>
<dbReference type="Gene3D" id="3.40.190.10">
    <property type="entry name" value="Periplasmic binding protein-like II"/>
    <property type="match status" value="2"/>
</dbReference>
<organism evidence="6 7">
    <name type="scientific">Pediococcus stilesii</name>
    <dbReference type="NCBI Taxonomy" id="331679"/>
    <lineage>
        <taxon>Bacteria</taxon>
        <taxon>Bacillati</taxon>
        <taxon>Bacillota</taxon>
        <taxon>Bacilli</taxon>
        <taxon>Lactobacillales</taxon>
        <taxon>Lactobacillaceae</taxon>
        <taxon>Pediococcus</taxon>
    </lineage>
</organism>
<dbReference type="RefSeq" id="WP_057804184.1">
    <property type="nucleotide sequence ID" value="NZ_JQBX01000024.1"/>
</dbReference>
<sequence length="298" mass="33902">MSNFSYKVFSTVISKKTFYQTAKTLNVTPSAVSHSINQLEQDLGFPLFIRDRSGVELTADGNRVLPFIQKILNDESNLRQVSDSIKGLNSGSVRFGVFSSVCINWLPHIIQEFKANFPDIKISVKQGNIREINEWTRNGTIDIGFTLMPAPENLLVYPLINDPIYCITPADFNPINGSFITRKDVRNENFILQQRDYDQDTKLALDYYNVTANSLQFSIDDQSIISMVESGLGLGILPELALKKLSGNFNYFNFSKKYERKISLIVNKNQSTAPSIAKMIQIIKNFLRTEYSDRLLWV</sequence>
<dbReference type="GO" id="GO:0005829">
    <property type="term" value="C:cytosol"/>
    <property type="evidence" value="ECO:0007669"/>
    <property type="project" value="TreeGrafter"/>
</dbReference>
<evidence type="ECO:0000256" key="2">
    <source>
        <dbReference type="ARBA" id="ARBA00023015"/>
    </source>
</evidence>
<evidence type="ECO:0000256" key="1">
    <source>
        <dbReference type="ARBA" id="ARBA00009437"/>
    </source>
</evidence>
<evidence type="ECO:0000313" key="6">
    <source>
        <dbReference type="EMBL" id="KRN93137.1"/>
    </source>
</evidence>
<dbReference type="PANTHER" id="PTHR30419:SF28">
    <property type="entry name" value="HTH-TYPE TRANSCRIPTIONAL REGULATOR BSDA"/>
    <property type="match status" value="1"/>
</dbReference>
<dbReference type="GO" id="GO:0003700">
    <property type="term" value="F:DNA-binding transcription factor activity"/>
    <property type="evidence" value="ECO:0007669"/>
    <property type="project" value="InterPro"/>
</dbReference>
<accession>A0A0R2KUH2</accession>
<protein>
    <submittedName>
        <fullName evidence="6">Transcription regulator, lysr family</fullName>
    </submittedName>
</protein>
<evidence type="ECO:0000259" key="5">
    <source>
        <dbReference type="PROSITE" id="PS50931"/>
    </source>
</evidence>
<dbReference type="EMBL" id="JQBX01000024">
    <property type="protein sequence ID" value="KRN93137.1"/>
    <property type="molecule type" value="Genomic_DNA"/>
</dbReference>
<proteinExistence type="inferred from homology"/>
<dbReference type="AlphaFoldDB" id="A0A0R2KUH2"/>
<comment type="similarity">
    <text evidence="1">Belongs to the LysR transcriptional regulatory family.</text>
</comment>
<dbReference type="PROSITE" id="PS50931">
    <property type="entry name" value="HTH_LYSR"/>
    <property type="match status" value="1"/>
</dbReference>
<dbReference type="SUPFAM" id="SSF53850">
    <property type="entry name" value="Periplasmic binding protein-like II"/>
    <property type="match status" value="1"/>
</dbReference>
<dbReference type="InterPro" id="IPR005119">
    <property type="entry name" value="LysR_subst-bd"/>
</dbReference>
<dbReference type="SUPFAM" id="SSF46785">
    <property type="entry name" value="Winged helix' DNA-binding domain"/>
    <property type="match status" value="1"/>
</dbReference>
<dbReference type="Pfam" id="PF03466">
    <property type="entry name" value="LysR_substrate"/>
    <property type="match status" value="1"/>
</dbReference>